<keyword evidence="7 8" id="KW-0472">Membrane</keyword>
<feature type="transmembrane region" description="Helical" evidence="8">
    <location>
        <begin position="173"/>
        <end position="193"/>
    </location>
</feature>
<feature type="transmembrane region" description="Helical" evidence="8">
    <location>
        <begin position="364"/>
        <end position="384"/>
    </location>
</feature>
<dbReference type="InterPro" id="IPR024989">
    <property type="entry name" value="MFS_assoc_dom"/>
</dbReference>
<feature type="transmembrane region" description="Helical" evidence="8">
    <location>
        <begin position="147"/>
        <end position="167"/>
    </location>
</feature>
<evidence type="ECO:0000313" key="11">
    <source>
        <dbReference type="Proteomes" id="UP001589775"/>
    </source>
</evidence>
<feature type="transmembrane region" description="Helical" evidence="8">
    <location>
        <begin position="50"/>
        <end position="71"/>
    </location>
</feature>
<keyword evidence="6 8" id="KW-1133">Transmembrane helix</keyword>
<keyword evidence="2" id="KW-0813">Transport</keyword>
<evidence type="ECO:0000256" key="6">
    <source>
        <dbReference type="ARBA" id="ARBA00022989"/>
    </source>
</evidence>
<gene>
    <name evidence="10" type="ORF">ACFFJ6_04885</name>
</gene>
<evidence type="ECO:0000256" key="7">
    <source>
        <dbReference type="ARBA" id="ARBA00023136"/>
    </source>
</evidence>
<evidence type="ECO:0000256" key="8">
    <source>
        <dbReference type="SAM" id="Phobius"/>
    </source>
</evidence>
<evidence type="ECO:0000256" key="4">
    <source>
        <dbReference type="ARBA" id="ARBA00022519"/>
    </source>
</evidence>
<dbReference type="PANTHER" id="PTHR23522:SF10">
    <property type="entry name" value="3-PHENYLPROPIONIC ACID TRANSPORTER-RELATED"/>
    <property type="match status" value="1"/>
</dbReference>
<feature type="transmembrane region" description="Helical" evidence="8">
    <location>
        <begin position="245"/>
        <end position="266"/>
    </location>
</feature>
<feature type="transmembrane region" description="Helical" evidence="8">
    <location>
        <begin position="214"/>
        <end position="233"/>
    </location>
</feature>
<protein>
    <submittedName>
        <fullName evidence="10">MFS transporter</fullName>
    </submittedName>
</protein>
<feature type="transmembrane region" description="Helical" evidence="8">
    <location>
        <begin position="108"/>
        <end position="126"/>
    </location>
</feature>
<evidence type="ECO:0000259" key="9">
    <source>
        <dbReference type="Pfam" id="PF12832"/>
    </source>
</evidence>
<keyword evidence="11" id="KW-1185">Reference proteome</keyword>
<feature type="transmembrane region" description="Helical" evidence="8">
    <location>
        <begin position="301"/>
        <end position="324"/>
    </location>
</feature>
<dbReference type="SUPFAM" id="SSF103473">
    <property type="entry name" value="MFS general substrate transporter"/>
    <property type="match status" value="1"/>
</dbReference>
<comment type="caution">
    <text evidence="10">The sequence shown here is derived from an EMBL/GenBank/DDBJ whole genome shotgun (WGS) entry which is preliminary data.</text>
</comment>
<feature type="transmembrane region" description="Helical" evidence="8">
    <location>
        <begin position="17"/>
        <end position="38"/>
    </location>
</feature>
<dbReference type="RefSeq" id="WP_378384932.1">
    <property type="nucleotide sequence ID" value="NZ_JBHLWM010000001.1"/>
</dbReference>
<evidence type="ECO:0000256" key="5">
    <source>
        <dbReference type="ARBA" id="ARBA00022692"/>
    </source>
</evidence>
<dbReference type="Pfam" id="PF12832">
    <property type="entry name" value="MFS_1_like"/>
    <property type="match status" value="1"/>
</dbReference>
<keyword evidence="5 8" id="KW-0812">Transmembrane</keyword>
<name>A0ABV6ENI3_9BRAD</name>
<dbReference type="Proteomes" id="UP001589775">
    <property type="component" value="Unassembled WGS sequence"/>
</dbReference>
<evidence type="ECO:0000313" key="10">
    <source>
        <dbReference type="EMBL" id="MFC0239789.1"/>
    </source>
</evidence>
<keyword evidence="3" id="KW-1003">Cell membrane</keyword>
<dbReference type="PANTHER" id="PTHR23522">
    <property type="entry name" value="BLL5896 PROTEIN"/>
    <property type="match status" value="1"/>
</dbReference>
<feature type="transmembrane region" description="Helical" evidence="8">
    <location>
        <begin position="83"/>
        <end position="102"/>
    </location>
</feature>
<evidence type="ECO:0000256" key="1">
    <source>
        <dbReference type="ARBA" id="ARBA00004429"/>
    </source>
</evidence>
<accession>A0ABV6ENI3</accession>
<feature type="domain" description="Major facilitator superfamily associated" evidence="9">
    <location>
        <begin position="21"/>
        <end position="362"/>
    </location>
</feature>
<organism evidence="10 11">
    <name type="scientific">Rhodopseudomonas telluris</name>
    <dbReference type="NCBI Taxonomy" id="644215"/>
    <lineage>
        <taxon>Bacteria</taxon>
        <taxon>Pseudomonadati</taxon>
        <taxon>Pseudomonadota</taxon>
        <taxon>Alphaproteobacteria</taxon>
        <taxon>Hyphomicrobiales</taxon>
        <taxon>Nitrobacteraceae</taxon>
        <taxon>Rhodopseudomonas</taxon>
    </lineage>
</organism>
<evidence type="ECO:0000256" key="2">
    <source>
        <dbReference type="ARBA" id="ARBA00022448"/>
    </source>
</evidence>
<dbReference type="EMBL" id="JBHLWM010000001">
    <property type="protein sequence ID" value="MFC0239789.1"/>
    <property type="molecule type" value="Genomic_DNA"/>
</dbReference>
<dbReference type="Gene3D" id="1.20.1250.20">
    <property type="entry name" value="MFS general substrate transporter like domains"/>
    <property type="match status" value="2"/>
</dbReference>
<dbReference type="PIRSF" id="PIRSF004925">
    <property type="entry name" value="HcaT"/>
    <property type="match status" value="1"/>
</dbReference>
<dbReference type="InterPro" id="IPR026032">
    <property type="entry name" value="HcaT-like"/>
</dbReference>
<sequence>MSPGTKIPIKTKAPKRFAVGLAVFYATVFSVTGTYLPFFTVWLKAIGIEAFWIGVIVAAPSITRFTILPFITAQAEQRHALRAALITTATVTALGFICLGLLRGSPLAVLAVFAVTACAWTPLVPLTDGYALKAVARFGLNYGPLRLWGSTAFVVGALVSGVLADLIAPEHLIWVIAATAALGVFAAFGLQPFDAPGTWPAAPVRRVALLRNPTFLAIIIAAGLIQGSHAAYYTFGSIVWQGAGYGGKTIASLWVLGVLAEIVVFAWSPRLTISPSRMMLIGALCAIVRWLITAQDPPLEVLVAVQLLHGATFGLTQLGMMGLLMRHVPTHVIARAQGYFTACSGLAMSSAAMASGALFARYGIAVYGLMAAMALSGALVVLIWRRRLDAPPASDQPHSSGVGG</sequence>
<reference evidence="10 11" key="1">
    <citation type="submission" date="2024-09" db="EMBL/GenBank/DDBJ databases">
        <authorList>
            <person name="Sun Q."/>
            <person name="Mori K."/>
        </authorList>
    </citation>
    <scope>NUCLEOTIDE SEQUENCE [LARGE SCALE GENOMIC DNA]</scope>
    <source>
        <strain evidence="10 11">KCTC 23279</strain>
    </source>
</reference>
<dbReference type="InterPro" id="IPR036259">
    <property type="entry name" value="MFS_trans_sf"/>
</dbReference>
<proteinExistence type="predicted"/>
<keyword evidence="4" id="KW-0997">Cell inner membrane</keyword>
<feature type="transmembrane region" description="Helical" evidence="8">
    <location>
        <begin position="278"/>
        <end position="295"/>
    </location>
</feature>
<comment type="subcellular location">
    <subcellularLocation>
        <location evidence="1">Cell inner membrane</location>
        <topology evidence="1">Multi-pass membrane protein</topology>
    </subcellularLocation>
</comment>
<feature type="transmembrane region" description="Helical" evidence="8">
    <location>
        <begin position="336"/>
        <end position="358"/>
    </location>
</feature>
<evidence type="ECO:0000256" key="3">
    <source>
        <dbReference type="ARBA" id="ARBA00022475"/>
    </source>
</evidence>
<dbReference type="NCBIfam" id="NF037955">
    <property type="entry name" value="mfs"/>
    <property type="match status" value="1"/>
</dbReference>